<proteinExistence type="inferred from homology"/>
<feature type="transmembrane region" description="Helical" evidence="7">
    <location>
        <begin position="770"/>
        <end position="792"/>
    </location>
</feature>
<name>A4C4T6_9GAMM</name>
<dbReference type="Pfam" id="PF02687">
    <property type="entry name" value="FtsX"/>
    <property type="match status" value="2"/>
</dbReference>
<feature type="transmembrane region" description="Helical" evidence="7">
    <location>
        <begin position="327"/>
        <end position="350"/>
    </location>
</feature>
<dbReference type="Proteomes" id="UP000006201">
    <property type="component" value="Unassembled WGS sequence"/>
</dbReference>
<keyword evidence="3 7" id="KW-0812">Transmembrane</keyword>
<feature type="domain" description="MacB-like periplasmic core" evidence="9">
    <location>
        <begin position="36"/>
        <end position="227"/>
    </location>
</feature>
<organism evidence="10 11">
    <name type="scientific">Pseudoalteromonas tunicata D2</name>
    <dbReference type="NCBI Taxonomy" id="87626"/>
    <lineage>
        <taxon>Bacteria</taxon>
        <taxon>Pseudomonadati</taxon>
        <taxon>Pseudomonadota</taxon>
        <taxon>Gammaproteobacteria</taxon>
        <taxon>Alteromonadales</taxon>
        <taxon>Pseudoalteromonadaceae</taxon>
        <taxon>Pseudoalteromonas</taxon>
    </lineage>
</organism>
<reference evidence="10 11" key="1">
    <citation type="submission" date="2006-02" db="EMBL/GenBank/DDBJ databases">
        <authorList>
            <person name="Moran M.A."/>
            <person name="Kjelleberg S."/>
            <person name="Egan S."/>
            <person name="Saunders N."/>
            <person name="Thomas T."/>
            <person name="Ferriera S."/>
            <person name="Johnson J."/>
            <person name="Kravitz S."/>
            <person name="Halpern A."/>
            <person name="Remington K."/>
            <person name="Beeson K."/>
            <person name="Tran B."/>
            <person name="Rogers Y.-H."/>
            <person name="Friedman R."/>
            <person name="Venter J.C."/>
        </authorList>
    </citation>
    <scope>NUCLEOTIDE SEQUENCE [LARGE SCALE GENOMIC DNA]</scope>
    <source>
        <strain evidence="10 11">D2</strain>
    </source>
</reference>
<feature type="domain" description="ABC3 transporter permease C-terminal" evidence="8">
    <location>
        <begin position="282"/>
        <end position="404"/>
    </location>
</feature>
<dbReference type="InterPro" id="IPR003838">
    <property type="entry name" value="ABC3_permease_C"/>
</dbReference>
<dbReference type="InterPro" id="IPR050250">
    <property type="entry name" value="Macrolide_Exporter_MacB"/>
</dbReference>
<feature type="domain" description="MacB-like periplasmic core" evidence="9">
    <location>
        <begin position="515"/>
        <end position="615"/>
    </location>
</feature>
<keyword evidence="5 7" id="KW-0472">Membrane</keyword>
<evidence type="ECO:0000256" key="1">
    <source>
        <dbReference type="ARBA" id="ARBA00004651"/>
    </source>
</evidence>
<dbReference type="RefSeq" id="WP_009836866.1">
    <property type="nucleotide sequence ID" value="NZ_AAOH01000001.1"/>
</dbReference>
<evidence type="ECO:0000256" key="5">
    <source>
        <dbReference type="ARBA" id="ARBA00023136"/>
    </source>
</evidence>
<feature type="transmembrane region" description="Helical" evidence="7">
    <location>
        <begin position="740"/>
        <end position="758"/>
    </location>
</feature>
<feature type="transmembrane region" description="Helical" evidence="7">
    <location>
        <begin position="275"/>
        <end position="300"/>
    </location>
</feature>
<dbReference type="Pfam" id="PF12704">
    <property type="entry name" value="MacB_PCD"/>
    <property type="match status" value="2"/>
</dbReference>
<dbReference type="eggNOG" id="COG0577">
    <property type="taxonomic scope" value="Bacteria"/>
</dbReference>
<dbReference type="HOGENOM" id="CLU_009433_0_0_6"/>
<keyword evidence="4 7" id="KW-1133">Transmembrane helix</keyword>
<sequence length="809" mass="89742">MMGLLLDIRYALRLLAKSPKFTLLVSFILVGSLSISLLAFNYVNTITAKAINIPDGETVTTLKIKGGQPGAGLWMADFQNLIAETEFSQLVQEFATSRSMDAWYSSPTAKGSQSLNGFAVGSQFFDFARSAPVLGRYIHAQDLEKGASDVVVLSYKTWQTVFGGDPAVIGQTITLNKMPHEVIGVAPLGFRFPSWAQVWLADKSLSQQVQKETLRTDLYLRLKPTVTGVQYETFVAAFLNERFSRRLSEIDREQFSEITAALISLPEQNTDGMAWLMHFMNLVALMILSMACINTGNLLLARAMERRKETAIRAALGARQWRIFRQLVCEGTLIILIGSVLATLLAGFLIDFVNTMMHSAFGDKLPFWWQWQMDAQTLCAGLFFLVFTLVFACILPALKATRLDLNDVLRDGTRGALGKKAARNGRILVMMQIGLITTLMLVGGLTTHIITNTKEIVNELALDNLYRSQFSLAEFYHNDHDKIRSVLAATVQKTQADPSWLLFQLRQRLGNVKIQVDAKEEQVDVSFISGQMDNLGYPIIKGRDIALNDDQSSQQVAVVSQSFAKQYFIDEDAALGQFIEVGDEFAKRYQIIGVVTNKGQNSQGLFAPADQFHEVYLSFWQLSNEQLETVFDTLFVNKAELTAAIDAFYDLLYQIDPQLPLPEVFDYNENSNVALRSLTKISEVILAVGSFALVLALIGIYGMTANQVSLGCHEIGLRRAIGAKDTAIIRLFMSKNAKPVFWGMGSALVIYIALSWVINTISNDLIDGSMFIMAGLVTSITLLSVIALAVYLPCKKAVMQEPAQSLRVD</sequence>
<dbReference type="GO" id="GO:0022857">
    <property type="term" value="F:transmembrane transporter activity"/>
    <property type="evidence" value="ECO:0007669"/>
    <property type="project" value="TreeGrafter"/>
</dbReference>
<evidence type="ECO:0000256" key="6">
    <source>
        <dbReference type="ARBA" id="ARBA00038076"/>
    </source>
</evidence>
<keyword evidence="11" id="KW-1185">Reference proteome</keyword>
<feature type="transmembrane region" description="Helical" evidence="7">
    <location>
        <begin position="375"/>
        <end position="398"/>
    </location>
</feature>
<evidence type="ECO:0000259" key="8">
    <source>
        <dbReference type="Pfam" id="PF02687"/>
    </source>
</evidence>
<gene>
    <name evidence="10" type="ORF">PTD2_03326</name>
</gene>
<dbReference type="AlphaFoldDB" id="A4C4T6"/>
<comment type="similarity">
    <text evidence="6">Belongs to the ABC-4 integral membrane protein family.</text>
</comment>
<evidence type="ECO:0000313" key="11">
    <source>
        <dbReference type="Proteomes" id="UP000006201"/>
    </source>
</evidence>
<dbReference type="GO" id="GO:0005886">
    <property type="term" value="C:plasma membrane"/>
    <property type="evidence" value="ECO:0007669"/>
    <property type="project" value="UniProtKB-SubCell"/>
</dbReference>
<keyword evidence="2" id="KW-1003">Cell membrane</keyword>
<dbReference type="STRING" id="87626.PTD2_03326"/>
<evidence type="ECO:0000313" key="10">
    <source>
        <dbReference type="EMBL" id="EAR30568.1"/>
    </source>
</evidence>
<feature type="transmembrane region" description="Helical" evidence="7">
    <location>
        <begin position="427"/>
        <end position="450"/>
    </location>
</feature>
<protein>
    <submittedName>
        <fullName evidence="10">Putative permease</fullName>
    </submittedName>
</protein>
<feature type="domain" description="ABC3 transporter permease C-terminal" evidence="8">
    <location>
        <begin position="688"/>
        <end position="798"/>
    </location>
</feature>
<dbReference type="InterPro" id="IPR025857">
    <property type="entry name" value="MacB_PCD"/>
</dbReference>
<evidence type="ECO:0000256" key="3">
    <source>
        <dbReference type="ARBA" id="ARBA00022692"/>
    </source>
</evidence>
<comment type="subcellular location">
    <subcellularLocation>
        <location evidence="1">Cell membrane</location>
        <topology evidence="1">Multi-pass membrane protein</topology>
    </subcellularLocation>
</comment>
<feature type="transmembrane region" description="Helical" evidence="7">
    <location>
        <begin position="21"/>
        <end position="43"/>
    </location>
</feature>
<dbReference type="OrthoDB" id="9770036at2"/>
<evidence type="ECO:0000259" key="9">
    <source>
        <dbReference type="Pfam" id="PF12704"/>
    </source>
</evidence>
<evidence type="ECO:0000256" key="7">
    <source>
        <dbReference type="SAM" id="Phobius"/>
    </source>
</evidence>
<evidence type="ECO:0000256" key="2">
    <source>
        <dbReference type="ARBA" id="ARBA00022475"/>
    </source>
</evidence>
<feature type="transmembrane region" description="Helical" evidence="7">
    <location>
        <begin position="684"/>
        <end position="703"/>
    </location>
</feature>
<dbReference type="PANTHER" id="PTHR30572:SF4">
    <property type="entry name" value="ABC TRANSPORTER PERMEASE YTRF"/>
    <property type="match status" value="1"/>
</dbReference>
<accession>A4C4T6</accession>
<dbReference type="EMBL" id="AAOH01000001">
    <property type="protein sequence ID" value="EAR30568.1"/>
    <property type="molecule type" value="Genomic_DNA"/>
</dbReference>
<dbReference type="PANTHER" id="PTHR30572">
    <property type="entry name" value="MEMBRANE COMPONENT OF TRANSPORTER-RELATED"/>
    <property type="match status" value="1"/>
</dbReference>
<comment type="caution">
    <text evidence="10">The sequence shown here is derived from an EMBL/GenBank/DDBJ whole genome shotgun (WGS) entry which is preliminary data.</text>
</comment>
<evidence type="ECO:0000256" key="4">
    <source>
        <dbReference type="ARBA" id="ARBA00022989"/>
    </source>
</evidence>